<feature type="transmembrane region" description="Helical" evidence="2">
    <location>
        <begin position="81"/>
        <end position="103"/>
    </location>
</feature>
<evidence type="ECO:0000313" key="5">
    <source>
        <dbReference type="Proteomes" id="UP000692954"/>
    </source>
</evidence>
<keyword evidence="1" id="KW-0862">Zinc</keyword>
<dbReference type="Proteomes" id="UP000692954">
    <property type="component" value="Unassembled WGS sequence"/>
</dbReference>
<proteinExistence type="predicted"/>
<dbReference type="OrthoDB" id="428832at2759"/>
<keyword evidence="5" id="KW-1185">Reference proteome</keyword>
<dbReference type="PANTHER" id="PTHR22765:SF434">
    <property type="entry name" value="GB|AAD18119.1-RELATED"/>
    <property type="match status" value="1"/>
</dbReference>
<keyword evidence="2" id="KW-1133">Transmembrane helix</keyword>
<evidence type="ECO:0000256" key="2">
    <source>
        <dbReference type="SAM" id="Phobius"/>
    </source>
</evidence>
<feature type="transmembrane region" description="Helical" evidence="2">
    <location>
        <begin position="37"/>
        <end position="60"/>
    </location>
</feature>
<dbReference type="GO" id="GO:0061630">
    <property type="term" value="F:ubiquitin protein ligase activity"/>
    <property type="evidence" value="ECO:0007669"/>
    <property type="project" value="TreeGrafter"/>
</dbReference>
<keyword evidence="1" id="KW-0863">Zinc-finger</keyword>
<keyword evidence="2" id="KW-0472">Membrane</keyword>
<protein>
    <recommendedName>
        <fullName evidence="3">RING-type domain-containing protein</fullName>
    </recommendedName>
</protein>
<dbReference type="PROSITE" id="PS50089">
    <property type="entry name" value="ZF_RING_2"/>
    <property type="match status" value="1"/>
</dbReference>
<dbReference type="EMBL" id="CAJJDN010000138">
    <property type="protein sequence ID" value="CAD8122440.1"/>
    <property type="molecule type" value="Genomic_DNA"/>
</dbReference>
<gene>
    <name evidence="4" type="ORF">PSON_ATCC_30995.1.T1380114</name>
</gene>
<organism evidence="4 5">
    <name type="scientific">Paramecium sonneborni</name>
    <dbReference type="NCBI Taxonomy" id="65129"/>
    <lineage>
        <taxon>Eukaryota</taxon>
        <taxon>Sar</taxon>
        <taxon>Alveolata</taxon>
        <taxon>Ciliophora</taxon>
        <taxon>Intramacronucleata</taxon>
        <taxon>Oligohymenophorea</taxon>
        <taxon>Peniculida</taxon>
        <taxon>Parameciidae</taxon>
        <taxon>Paramecium</taxon>
    </lineage>
</organism>
<feature type="domain" description="RING-type" evidence="3">
    <location>
        <begin position="365"/>
        <end position="408"/>
    </location>
</feature>
<keyword evidence="2" id="KW-0812">Transmembrane</keyword>
<name>A0A8S1R6X1_9CILI</name>
<dbReference type="GO" id="GO:0008270">
    <property type="term" value="F:zinc ion binding"/>
    <property type="evidence" value="ECO:0007669"/>
    <property type="project" value="UniProtKB-KW"/>
</dbReference>
<dbReference type="InterPro" id="IPR051826">
    <property type="entry name" value="E3_ubiquitin-ligase_domain"/>
</dbReference>
<reference evidence="4" key="1">
    <citation type="submission" date="2021-01" db="EMBL/GenBank/DDBJ databases">
        <authorList>
            <consortium name="Genoscope - CEA"/>
            <person name="William W."/>
        </authorList>
    </citation>
    <scope>NUCLEOTIDE SEQUENCE</scope>
</reference>
<dbReference type="PANTHER" id="PTHR22765">
    <property type="entry name" value="RING FINGER AND PROTEASE ASSOCIATED DOMAIN-CONTAINING"/>
    <property type="match status" value="1"/>
</dbReference>
<keyword evidence="1" id="KW-0479">Metal-binding</keyword>
<dbReference type="InterPro" id="IPR001841">
    <property type="entry name" value="Znf_RING"/>
</dbReference>
<evidence type="ECO:0000256" key="1">
    <source>
        <dbReference type="PROSITE-ProRule" id="PRU00175"/>
    </source>
</evidence>
<feature type="transmembrane region" description="Helical" evidence="2">
    <location>
        <begin position="115"/>
        <end position="143"/>
    </location>
</feature>
<comment type="caution">
    <text evidence="4">The sequence shown here is derived from an EMBL/GenBank/DDBJ whole genome shotgun (WGS) entry which is preliminary data.</text>
</comment>
<feature type="transmembrane region" description="Helical" evidence="2">
    <location>
        <begin position="201"/>
        <end position="221"/>
    </location>
</feature>
<feature type="transmembrane region" description="Helical" evidence="2">
    <location>
        <begin position="164"/>
        <end position="181"/>
    </location>
</feature>
<feature type="transmembrane region" description="Helical" evidence="2">
    <location>
        <begin position="270"/>
        <end position="290"/>
    </location>
</feature>
<dbReference type="AlphaFoldDB" id="A0A8S1R6X1"/>
<feature type="transmembrane region" description="Helical" evidence="2">
    <location>
        <begin position="9"/>
        <end position="31"/>
    </location>
</feature>
<sequence>MYCDSISDGLVALGVFDGSLGIVSLVLTIMLEGTQEKIYTLMCSITEFWCIWLIVSIIYKKLSVGVVCSVKEILMLPDYQFSRYVAGILSLLQFSMTICLLNSDNIKRFTGDMLALAMLVPVFCFFKGIALLFVLIQQIFFIFTGKEKNHNFTLIQDQQQKKQVIFLGIVFLIVTSLYYFLKSLFVFTIYNNFEDLSTKIFAIMIIVQSLFLIIFSSFMTCQMITILKQIPVNEDPHLMNPNQKCYRNWFILIKSIYFSDKMKWLRRITYCFWCIQCIYGLIQFPFFQLMQITKSQLYTKTSFMYFDTFVMQGLIVSQIILYMAKKLHQIQDDEDPFLFNIKFADEDSSRVEKKQKIINKSQLQCGICLEDLKIGQIRQKLTCHETHIFHLLCIQKWTQTQNICPICRTPCE</sequence>
<accession>A0A8S1R6X1</accession>
<dbReference type="GO" id="GO:0006511">
    <property type="term" value="P:ubiquitin-dependent protein catabolic process"/>
    <property type="evidence" value="ECO:0007669"/>
    <property type="project" value="TreeGrafter"/>
</dbReference>
<evidence type="ECO:0000313" key="4">
    <source>
        <dbReference type="EMBL" id="CAD8122440.1"/>
    </source>
</evidence>
<dbReference type="Pfam" id="PF13639">
    <property type="entry name" value="zf-RING_2"/>
    <property type="match status" value="1"/>
</dbReference>
<evidence type="ECO:0000259" key="3">
    <source>
        <dbReference type="PROSITE" id="PS50089"/>
    </source>
</evidence>
<feature type="transmembrane region" description="Helical" evidence="2">
    <location>
        <begin position="302"/>
        <end position="324"/>
    </location>
</feature>